<keyword evidence="3" id="KW-1185">Reference proteome</keyword>
<dbReference type="Pfam" id="PF01878">
    <property type="entry name" value="EVE"/>
    <property type="match status" value="1"/>
</dbReference>
<proteinExistence type="predicted"/>
<organism evidence="2 3">
    <name type="scientific">Thermus aquaticus (strain ATCC BAA-2747 / Y51MC23)</name>
    <dbReference type="NCBI Taxonomy" id="498848"/>
    <lineage>
        <taxon>Bacteria</taxon>
        <taxon>Thermotogati</taxon>
        <taxon>Deinococcota</taxon>
        <taxon>Deinococci</taxon>
        <taxon>Thermales</taxon>
        <taxon>Thermaceae</taxon>
        <taxon>Thermus</taxon>
    </lineage>
</organism>
<evidence type="ECO:0000259" key="1">
    <source>
        <dbReference type="Pfam" id="PF01878"/>
    </source>
</evidence>
<dbReference type="PANTHER" id="PTHR14087:SF7">
    <property type="entry name" value="THYMOCYTE NUCLEAR PROTEIN 1"/>
    <property type="match status" value="1"/>
</dbReference>
<evidence type="ECO:0000313" key="2">
    <source>
        <dbReference type="EMBL" id="ALJ91318.1"/>
    </source>
</evidence>
<dbReference type="CDD" id="cd21133">
    <property type="entry name" value="EVE"/>
    <property type="match status" value="1"/>
</dbReference>
<sequence>MEGAKGAFRLGPMAYWLLKTEPETYSIEDLRREGRAIWDGVRNYQARNYLLRMGEGDLCFIYHSSTNPPGIAGLARVVQTRIPDPTQFDPESPYFDPRATPERPRWYTVEVAFLEAWPLIPLKELKALFPPDHPLVKRGNRLSVMPVPPEVAERLIGWKGSR</sequence>
<dbReference type="Proteomes" id="UP000058660">
    <property type="component" value="Chromosome"/>
</dbReference>
<dbReference type="Gene3D" id="3.10.590.10">
    <property type="entry name" value="ph1033 like domains"/>
    <property type="match status" value="1"/>
</dbReference>
<name>A0ABN4IL24_THEA5</name>
<feature type="domain" description="EVE" evidence="1">
    <location>
        <begin position="14"/>
        <end position="155"/>
    </location>
</feature>
<evidence type="ECO:0000313" key="3">
    <source>
        <dbReference type="Proteomes" id="UP000058660"/>
    </source>
</evidence>
<dbReference type="PANTHER" id="PTHR14087">
    <property type="entry name" value="THYMOCYTE NUCLEAR PROTEIN 1"/>
    <property type="match status" value="1"/>
</dbReference>
<dbReference type="SUPFAM" id="SSF88697">
    <property type="entry name" value="PUA domain-like"/>
    <property type="match status" value="1"/>
</dbReference>
<dbReference type="EMBL" id="CP010822">
    <property type="protein sequence ID" value="ALJ91318.1"/>
    <property type="molecule type" value="Genomic_DNA"/>
</dbReference>
<reference evidence="3" key="1">
    <citation type="journal article" date="2015" name="PLoS ONE">
        <title>Complete Genome Sequence of Thermus aquaticus Y51MC23.</title>
        <authorList>
            <person name="Brumm P.J."/>
            <person name="Monsma S."/>
            <person name="Keough B."/>
            <person name="Jasinovica S."/>
            <person name="Ferguson E."/>
            <person name="Schoenfeld T."/>
            <person name="Lodes M."/>
            <person name="Mead D.A."/>
        </authorList>
    </citation>
    <scope>NUCLEOTIDE SEQUENCE [LARGE SCALE GENOMIC DNA]</scope>
    <source>
        <strain evidence="3">BAA-2747 / Y51MC23</strain>
    </source>
</reference>
<gene>
    <name evidence="2" type="ORF">TO73_1477</name>
</gene>
<accession>A0ABN4IL24</accession>
<dbReference type="InterPro" id="IPR002740">
    <property type="entry name" value="EVE_domain"/>
</dbReference>
<dbReference type="InterPro" id="IPR015947">
    <property type="entry name" value="PUA-like_sf"/>
</dbReference>
<dbReference type="InterPro" id="IPR047197">
    <property type="entry name" value="THYN1-like_EVE"/>
</dbReference>
<protein>
    <recommendedName>
        <fullName evidence="1">EVE domain-containing protein</fullName>
    </recommendedName>
</protein>
<dbReference type="InterPro" id="IPR052181">
    <property type="entry name" value="5hmC_binding"/>
</dbReference>